<accession>A0A133VFK9</accession>
<feature type="compositionally biased region" description="Basic residues" evidence="1">
    <location>
        <begin position="1"/>
        <end position="10"/>
    </location>
</feature>
<dbReference type="Proteomes" id="UP000070263">
    <property type="component" value="Unassembled WGS sequence"/>
</dbReference>
<sequence>MTKPNHKAKGWRGDPTRHALSSHGISTTAKAKEKDESSSMGQGLAMINTALSLLSFGAGGRLRPDAYARINEYNEHSDYKTEWIADLDRNEDGEIVLSDPRF</sequence>
<evidence type="ECO:0000256" key="1">
    <source>
        <dbReference type="SAM" id="MobiDB-lite"/>
    </source>
</evidence>
<feature type="non-terminal residue" evidence="2">
    <location>
        <position position="102"/>
    </location>
</feature>
<feature type="region of interest" description="Disordered" evidence="1">
    <location>
        <begin position="1"/>
        <end position="40"/>
    </location>
</feature>
<evidence type="ECO:0000313" key="3">
    <source>
        <dbReference type="Proteomes" id="UP000070263"/>
    </source>
</evidence>
<reference evidence="2 3" key="1">
    <citation type="journal article" date="2016" name="Sci. Rep.">
        <title>Metabolic traits of an uncultured archaeal lineage -MSBL1- from brine pools of the Red Sea.</title>
        <authorList>
            <person name="Mwirichia R."/>
            <person name="Alam I."/>
            <person name="Rashid M."/>
            <person name="Vinu M."/>
            <person name="Ba-Alawi W."/>
            <person name="Anthony Kamau A."/>
            <person name="Kamanda Ngugi D."/>
            <person name="Goker M."/>
            <person name="Klenk H.P."/>
            <person name="Bajic V."/>
            <person name="Stingl U."/>
        </authorList>
    </citation>
    <scope>NUCLEOTIDE SEQUENCE [LARGE SCALE GENOMIC DNA]</scope>
    <source>
        <strain evidence="2">SCGC-AAA382A20</strain>
    </source>
</reference>
<keyword evidence="3" id="KW-1185">Reference proteome</keyword>
<gene>
    <name evidence="2" type="ORF">AKJ51_05245</name>
</gene>
<dbReference type="AlphaFoldDB" id="A0A133VFK9"/>
<evidence type="ECO:0000313" key="2">
    <source>
        <dbReference type="EMBL" id="KXB05207.1"/>
    </source>
</evidence>
<name>A0A133VFK9_9EURY</name>
<dbReference type="EMBL" id="LHYE01000109">
    <property type="protein sequence ID" value="KXB05207.1"/>
    <property type="molecule type" value="Genomic_DNA"/>
</dbReference>
<protein>
    <submittedName>
        <fullName evidence="2">Uncharacterized protein</fullName>
    </submittedName>
</protein>
<organism evidence="2 3">
    <name type="scientific">candidate division MSBL1 archaeon SCGC-AAA382A20</name>
    <dbReference type="NCBI Taxonomy" id="1698280"/>
    <lineage>
        <taxon>Archaea</taxon>
        <taxon>Methanobacteriati</taxon>
        <taxon>Methanobacteriota</taxon>
        <taxon>candidate division MSBL1</taxon>
    </lineage>
</organism>
<comment type="caution">
    <text evidence="2">The sequence shown here is derived from an EMBL/GenBank/DDBJ whole genome shotgun (WGS) entry which is preliminary data.</text>
</comment>
<proteinExistence type="predicted"/>